<dbReference type="CDD" id="cd14858">
    <property type="entry name" value="TrmE_N"/>
    <property type="match status" value="1"/>
</dbReference>
<dbReference type="InterPro" id="IPR027417">
    <property type="entry name" value="P-loop_NTPase"/>
</dbReference>
<comment type="similarity">
    <text evidence="2">Belongs to the TRAFAC class TrmE-Era-EngA-EngB-Septin-like GTPase superfamily. TrmE GTPase family.</text>
</comment>
<evidence type="ECO:0000259" key="7">
    <source>
        <dbReference type="Pfam" id="PF10396"/>
    </source>
</evidence>
<dbReference type="CDD" id="cd04164">
    <property type="entry name" value="trmE"/>
    <property type="match status" value="1"/>
</dbReference>
<reference evidence="9 10" key="1">
    <citation type="submission" date="2016-05" db="EMBL/GenBank/DDBJ databases">
        <title>Comparative genomics of biotechnologically important yeasts.</title>
        <authorList>
            <consortium name="DOE Joint Genome Institute"/>
            <person name="Riley R."/>
            <person name="Haridas S."/>
            <person name="Wolfe K.H."/>
            <person name="Lopes M.R."/>
            <person name="Hittinger C.T."/>
            <person name="Goker M."/>
            <person name="Salamov A."/>
            <person name="Wisecaver J."/>
            <person name="Long T.M."/>
            <person name="Aerts A.L."/>
            <person name="Barry K."/>
            <person name="Choi C."/>
            <person name="Clum A."/>
            <person name="Coughlan A.Y."/>
            <person name="Deshpande S."/>
            <person name="Douglass A.P."/>
            <person name="Hanson S.J."/>
            <person name="Klenk H.-P."/>
            <person name="LaButti K."/>
            <person name="Lapidus A."/>
            <person name="Lindquist E."/>
            <person name="Lipzen A."/>
            <person name="Meier-kolthoff J.P."/>
            <person name="Ohm R.A."/>
            <person name="Otillar R.P."/>
            <person name="Pangilinan J."/>
            <person name="Peng Y."/>
            <person name="Rokas A."/>
            <person name="Rosa C.A."/>
            <person name="Scheuner C."/>
            <person name="Sibirny A.A."/>
            <person name="Slot J.C."/>
            <person name="Stielow J.B."/>
            <person name="Sun H."/>
            <person name="Kurtzman C.P."/>
            <person name="Blackwell M."/>
            <person name="Grigoriev I.V."/>
            <person name="Jeffries T.W."/>
        </authorList>
    </citation>
    <scope>NUCLEOTIDE SEQUENCE [LARGE SCALE GENOMIC DNA]</scope>
    <source>
        <strain evidence="9 10">NRRL YB-4993</strain>
    </source>
</reference>
<keyword evidence="10" id="KW-1185">Reference proteome</keyword>
<dbReference type="Pfam" id="PF12631">
    <property type="entry name" value="MnmE_helical"/>
    <property type="match status" value="1"/>
</dbReference>
<organism evidence="9 10">
    <name type="scientific">Metschnikowia bicuspidata var. bicuspidata NRRL YB-4993</name>
    <dbReference type="NCBI Taxonomy" id="869754"/>
    <lineage>
        <taxon>Eukaryota</taxon>
        <taxon>Fungi</taxon>
        <taxon>Dikarya</taxon>
        <taxon>Ascomycota</taxon>
        <taxon>Saccharomycotina</taxon>
        <taxon>Pichiomycetes</taxon>
        <taxon>Metschnikowiaceae</taxon>
        <taxon>Metschnikowia</taxon>
    </lineage>
</organism>
<dbReference type="EMBL" id="LXTC01000001">
    <property type="protein sequence ID" value="OBA23296.1"/>
    <property type="molecule type" value="Genomic_DNA"/>
</dbReference>
<dbReference type="InterPro" id="IPR027368">
    <property type="entry name" value="MnmE_dom2"/>
</dbReference>
<gene>
    <name evidence="9" type="ORF">METBIDRAFT_29805</name>
</gene>
<dbReference type="InterPro" id="IPR006073">
    <property type="entry name" value="GTP-bd"/>
</dbReference>
<dbReference type="Pfam" id="PF01926">
    <property type="entry name" value="MMR_HSR1"/>
    <property type="match status" value="1"/>
</dbReference>
<dbReference type="SUPFAM" id="SSF52540">
    <property type="entry name" value="P-loop containing nucleoside triphosphate hydrolases"/>
    <property type="match status" value="1"/>
</dbReference>
<evidence type="ECO:0000256" key="3">
    <source>
        <dbReference type="ARBA" id="ARBA00022694"/>
    </source>
</evidence>
<dbReference type="FunFam" id="3.30.1360.120:FF:000007">
    <property type="entry name" value="tRNA modification GTPase GTPBP3, mitochondrial"/>
    <property type="match status" value="1"/>
</dbReference>
<dbReference type="GO" id="GO:0030488">
    <property type="term" value="P:tRNA methylation"/>
    <property type="evidence" value="ECO:0007669"/>
    <property type="project" value="TreeGrafter"/>
</dbReference>
<comment type="subcellular location">
    <subcellularLocation>
        <location evidence="1">Mitochondrion</location>
    </subcellularLocation>
</comment>
<sequence>MARPTIYALSTKPGRAALGVIRVSGPGASHVFRQLTKSPRQPQHRMASVRSLYGRKGLLDHALTLFFQGPRSYTGEDVLELHVHGGTAIVKAVMDAVGHSHRPAEGIHVRYAEQGEFSRRAFLNGRFDLTEIEGIREMIDAETESQRVGALASLTGSTLALMQRWRHDIVRNVALLTTVIDFGEEHDLEDTQRLFGDVGRSIDALAADIRGYLRKVRGSEVLMRGIKVTLVGPPNAGKLSLLNCLAHSDVAIVSDIAGTTRDVIDVPLDIEGYKIVVGDTAGIRALLDAGLIEKEGIRRAKQKALVGDMVLVVAPVDEPLARDILDHVALLHEAKRHVVAVVNKVDLASGPALAAAREKLAAQLRIPPASVFAVSCLTGEGMAPLRAELVLLFKRVSMTTSSDPVVISARAQDLLEHDVLYGL</sequence>
<name>A0A1A0HH21_9ASCO</name>
<dbReference type="InterPro" id="IPR018948">
    <property type="entry name" value="GTP-bd_TrmE_N"/>
</dbReference>
<dbReference type="InterPro" id="IPR005225">
    <property type="entry name" value="Small_GTP-bd"/>
</dbReference>
<dbReference type="InterPro" id="IPR004520">
    <property type="entry name" value="GTPase_MnmE"/>
</dbReference>
<evidence type="ECO:0000313" key="10">
    <source>
        <dbReference type="Proteomes" id="UP000092555"/>
    </source>
</evidence>
<dbReference type="HAMAP" id="MF_00379">
    <property type="entry name" value="GTPase_MnmE"/>
    <property type="match status" value="1"/>
</dbReference>
<evidence type="ECO:0000313" key="9">
    <source>
        <dbReference type="EMBL" id="OBA23296.1"/>
    </source>
</evidence>
<dbReference type="InterPro" id="IPR027266">
    <property type="entry name" value="TrmE/GcvT-like"/>
</dbReference>
<evidence type="ECO:0000256" key="5">
    <source>
        <dbReference type="ARBA" id="ARBA00023134"/>
    </source>
</evidence>
<dbReference type="Pfam" id="PF10396">
    <property type="entry name" value="TrmE_N"/>
    <property type="match status" value="1"/>
</dbReference>
<evidence type="ECO:0000256" key="1">
    <source>
        <dbReference type="ARBA" id="ARBA00004173"/>
    </source>
</evidence>
<keyword evidence="3" id="KW-0819">tRNA processing</keyword>
<keyword evidence="5" id="KW-0342">GTP-binding</keyword>
<dbReference type="NCBIfam" id="TIGR00231">
    <property type="entry name" value="small_GTP"/>
    <property type="match status" value="1"/>
</dbReference>
<dbReference type="Proteomes" id="UP000092555">
    <property type="component" value="Unassembled WGS sequence"/>
</dbReference>
<evidence type="ECO:0000256" key="4">
    <source>
        <dbReference type="ARBA" id="ARBA00022741"/>
    </source>
</evidence>
<evidence type="ECO:0000256" key="2">
    <source>
        <dbReference type="ARBA" id="ARBA00011043"/>
    </source>
</evidence>
<feature type="non-terminal residue" evidence="9">
    <location>
        <position position="423"/>
    </location>
</feature>
<evidence type="ECO:0000259" key="8">
    <source>
        <dbReference type="Pfam" id="PF12631"/>
    </source>
</evidence>
<dbReference type="GO" id="GO:0005525">
    <property type="term" value="F:GTP binding"/>
    <property type="evidence" value="ECO:0007669"/>
    <property type="project" value="UniProtKB-KW"/>
</dbReference>
<feature type="domain" description="GTP-binding protein TrmE N-terminal" evidence="7">
    <location>
        <begin position="5"/>
        <end position="126"/>
    </location>
</feature>
<dbReference type="PANTHER" id="PTHR42714">
    <property type="entry name" value="TRNA MODIFICATION GTPASE GTPBP3"/>
    <property type="match status" value="1"/>
</dbReference>
<dbReference type="RefSeq" id="XP_018713777.1">
    <property type="nucleotide sequence ID" value="XM_018855483.1"/>
</dbReference>
<feature type="domain" description="MnmE helical" evidence="8">
    <location>
        <begin position="129"/>
        <end position="417"/>
    </location>
</feature>
<dbReference type="InterPro" id="IPR031168">
    <property type="entry name" value="G_TrmE"/>
</dbReference>
<dbReference type="Gene3D" id="1.20.120.430">
    <property type="entry name" value="tRNA modification GTPase MnmE domain 2"/>
    <property type="match status" value="1"/>
</dbReference>
<dbReference type="InterPro" id="IPR025867">
    <property type="entry name" value="MnmE_helical"/>
</dbReference>
<dbReference type="Gene3D" id="3.30.1360.120">
    <property type="entry name" value="Probable tRNA modification gtpase trme, domain 1"/>
    <property type="match status" value="1"/>
</dbReference>
<feature type="domain" description="G" evidence="6">
    <location>
        <begin position="227"/>
        <end position="344"/>
    </location>
</feature>
<dbReference type="AlphaFoldDB" id="A0A1A0HH21"/>
<dbReference type="PANTHER" id="PTHR42714:SF2">
    <property type="entry name" value="TRNA MODIFICATION GTPASE GTPBP3, MITOCHONDRIAL"/>
    <property type="match status" value="1"/>
</dbReference>
<keyword evidence="4" id="KW-0547">Nucleotide-binding</keyword>
<dbReference type="STRING" id="869754.A0A1A0HH21"/>
<dbReference type="OrthoDB" id="188276at2759"/>
<protein>
    <submittedName>
        <fullName evidence="9">p-loop containing nucleoside triphosphate hydrolase protein</fullName>
    </submittedName>
</protein>
<dbReference type="GO" id="GO:0003924">
    <property type="term" value="F:GTPase activity"/>
    <property type="evidence" value="ECO:0007669"/>
    <property type="project" value="InterPro"/>
</dbReference>
<keyword evidence="9" id="KW-0378">Hydrolase</keyword>
<dbReference type="GeneID" id="30028459"/>
<dbReference type="GO" id="GO:0070899">
    <property type="term" value="P:mitochondrial tRNA wobble uridine modification"/>
    <property type="evidence" value="ECO:0007669"/>
    <property type="project" value="EnsemblFungi"/>
</dbReference>
<comment type="caution">
    <text evidence="9">The sequence shown here is derived from an EMBL/GenBank/DDBJ whole genome shotgun (WGS) entry which is preliminary data.</text>
</comment>
<evidence type="ECO:0000259" key="6">
    <source>
        <dbReference type="Pfam" id="PF01926"/>
    </source>
</evidence>
<proteinExistence type="inferred from homology"/>
<dbReference type="GO" id="GO:0005743">
    <property type="term" value="C:mitochondrial inner membrane"/>
    <property type="evidence" value="ECO:0007669"/>
    <property type="project" value="EnsemblFungi"/>
</dbReference>
<accession>A0A1A0HH21</accession>
<dbReference type="Gene3D" id="3.40.50.300">
    <property type="entry name" value="P-loop containing nucleotide triphosphate hydrolases"/>
    <property type="match status" value="1"/>
</dbReference>